<evidence type="ECO:0000256" key="6">
    <source>
        <dbReference type="PROSITE-ProRule" id="PRU00042"/>
    </source>
</evidence>
<dbReference type="EMBL" id="LXWW01000210">
    <property type="protein sequence ID" value="OAO14795.1"/>
    <property type="molecule type" value="Genomic_DNA"/>
</dbReference>
<evidence type="ECO:0000256" key="5">
    <source>
        <dbReference type="ARBA" id="ARBA00023242"/>
    </source>
</evidence>
<accession>A0A196SCM0</accession>
<dbReference type="PANTHER" id="PTHR23215:SF0">
    <property type="entry name" value="BUB3-INTERACTING AND GLEBS MOTIF-CONTAINING PROTEIN ZNF207"/>
    <property type="match status" value="1"/>
</dbReference>
<dbReference type="Gene3D" id="3.30.160.60">
    <property type="entry name" value="Classic Zinc Finger"/>
    <property type="match status" value="1"/>
</dbReference>
<reference evidence="8 9" key="1">
    <citation type="submission" date="2016-05" db="EMBL/GenBank/DDBJ databases">
        <title>Nuclear genome of Blastocystis sp. subtype 1 NandII.</title>
        <authorList>
            <person name="Gentekaki E."/>
            <person name="Curtis B."/>
            <person name="Stairs C."/>
            <person name="Eme L."/>
            <person name="Herman E."/>
            <person name="Klimes V."/>
            <person name="Arias M.C."/>
            <person name="Elias M."/>
            <person name="Hilliou F."/>
            <person name="Klute M."/>
            <person name="Malik S.-B."/>
            <person name="Pightling A."/>
            <person name="Rachubinski R."/>
            <person name="Salas D."/>
            <person name="Schlacht A."/>
            <person name="Suga H."/>
            <person name="Archibald J."/>
            <person name="Ball S.G."/>
            <person name="Clark G."/>
            <person name="Dacks J."/>
            <person name="Van Der Giezen M."/>
            <person name="Tsaousis A."/>
            <person name="Roger A."/>
        </authorList>
    </citation>
    <scope>NUCLEOTIDE SEQUENCE [LARGE SCALE GENOMIC DNA]</scope>
    <source>
        <strain evidence="9">ATCC 50177 / NandII</strain>
    </source>
</reference>
<keyword evidence="5" id="KW-0539">Nucleus</keyword>
<comment type="caution">
    <text evidence="8">The sequence shown here is derived from an EMBL/GenBank/DDBJ whole genome shotgun (WGS) entry which is preliminary data.</text>
</comment>
<keyword evidence="9" id="KW-1185">Reference proteome</keyword>
<evidence type="ECO:0000259" key="7">
    <source>
        <dbReference type="PROSITE" id="PS50157"/>
    </source>
</evidence>
<dbReference type="STRING" id="478820.A0A196SCM0"/>
<evidence type="ECO:0000313" key="8">
    <source>
        <dbReference type="EMBL" id="OAO14795.1"/>
    </source>
</evidence>
<protein>
    <submittedName>
        <fullName evidence="8">Zinc finger (C2H2 type) protein</fullName>
    </submittedName>
</protein>
<keyword evidence="2" id="KW-0479">Metal-binding</keyword>
<dbReference type="OrthoDB" id="1306014at2759"/>
<dbReference type="InterPro" id="IPR013087">
    <property type="entry name" value="Znf_C2H2_type"/>
</dbReference>
<dbReference type="SMART" id="SM00355">
    <property type="entry name" value="ZnF_C2H2"/>
    <property type="match status" value="2"/>
</dbReference>
<evidence type="ECO:0000256" key="4">
    <source>
        <dbReference type="ARBA" id="ARBA00022833"/>
    </source>
</evidence>
<dbReference type="GO" id="GO:0005634">
    <property type="term" value="C:nucleus"/>
    <property type="evidence" value="ECO:0007669"/>
    <property type="project" value="UniProtKB-SubCell"/>
</dbReference>
<keyword evidence="3 6" id="KW-0863">Zinc-finger</keyword>
<organism evidence="8 9">
    <name type="scientific">Blastocystis sp. subtype 1 (strain ATCC 50177 / NandII)</name>
    <dbReference type="NCBI Taxonomy" id="478820"/>
    <lineage>
        <taxon>Eukaryota</taxon>
        <taxon>Sar</taxon>
        <taxon>Stramenopiles</taxon>
        <taxon>Bigyra</taxon>
        <taxon>Opalozoa</taxon>
        <taxon>Opalinata</taxon>
        <taxon>Blastocystidae</taxon>
        <taxon>Blastocystis</taxon>
    </lineage>
</organism>
<gene>
    <name evidence="8" type="ORF">AV274_3499</name>
</gene>
<evidence type="ECO:0000256" key="1">
    <source>
        <dbReference type="ARBA" id="ARBA00004123"/>
    </source>
</evidence>
<dbReference type="SUPFAM" id="SSF57667">
    <property type="entry name" value="beta-beta-alpha zinc fingers"/>
    <property type="match status" value="1"/>
</dbReference>
<dbReference type="AlphaFoldDB" id="A0A196SCM0"/>
<name>A0A196SCM0_BLAHN</name>
<dbReference type="CDD" id="cd20908">
    <property type="entry name" value="SUF4-like"/>
    <property type="match status" value="1"/>
</dbReference>
<dbReference type="PROSITE" id="PS50157">
    <property type="entry name" value="ZINC_FINGER_C2H2_2"/>
    <property type="match status" value="1"/>
</dbReference>
<evidence type="ECO:0000313" key="9">
    <source>
        <dbReference type="Proteomes" id="UP000078348"/>
    </source>
</evidence>
<comment type="subcellular location">
    <subcellularLocation>
        <location evidence="1">Nucleus</location>
    </subcellularLocation>
</comment>
<feature type="domain" description="C2H2-type" evidence="7">
    <location>
        <begin position="37"/>
        <end position="60"/>
    </location>
</feature>
<sequence length="230" mass="25704">MGRKKKQTDKEYIWCYYCDREFDDENTLVSHQVARHFKCEECGKKLGTFRALMAHSKTNHHLDLQKVPHALPGRDNVATDIHGMSGIPEIAIFEYKVKKAKELGLPIPKRELTVIRNPKQEFAAKLEESRTKSQMAGSLATMNIAPTSSNPFISTIRQPPLNTPSPAMPAGPMGAPVPSIPTGYGVQVPASKPTSTPRMAFSRTDISMEEWKAMQPQYHYQDYVTAASSK</sequence>
<dbReference type="GO" id="GO:0008270">
    <property type="term" value="F:zinc ion binding"/>
    <property type="evidence" value="ECO:0007669"/>
    <property type="project" value="UniProtKB-KW"/>
</dbReference>
<proteinExistence type="predicted"/>
<dbReference type="PANTHER" id="PTHR23215">
    <property type="entry name" value="ZINC FINGER PROTEIN 207"/>
    <property type="match status" value="1"/>
</dbReference>
<dbReference type="Proteomes" id="UP000078348">
    <property type="component" value="Unassembled WGS sequence"/>
</dbReference>
<dbReference type="InterPro" id="IPR036236">
    <property type="entry name" value="Znf_C2H2_sf"/>
</dbReference>
<keyword evidence="4" id="KW-0862">Zinc</keyword>
<evidence type="ECO:0000256" key="3">
    <source>
        <dbReference type="ARBA" id="ARBA00022771"/>
    </source>
</evidence>
<evidence type="ECO:0000256" key="2">
    <source>
        <dbReference type="ARBA" id="ARBA00022723"/>
    </source>
</evidence>